<evidence type="ECO:0000313" key="14">
    <source>
        <dbReference type="EMBL" id="KAG9390780.1"/>
    </source>
</evidence>
<dbReference type="Pfam" id="PF06733">
    <property type="entry name" value="DEAD_2"/>
    <property type="match status" value="1"/>
</dbReference>
<evidence type="ECO:0000256" key="2">
    <source>
        <dbReference type="ARBA" id="ARBA00022723"/>
    </source>
</evidence>
<dbReference type="SMART" id="SM00488">
    <property type="entry name" value="DEXDc2"/>
    <property type="match status" value="1"/>
</dbReference>
<evidence type="ECO:0000256" key="12">
    <source>
        <dbReference type="ARBA" id="ARBA00023235"/>
    </source>
</evidence>
<dbReference type="GO" id="GO:0003678">
    <property type="term" value="F:DNA helicase activity"/>
    <property type="evidence" value="ECO:0007669"/>
    <property type="project" value="InterPro"/>
</dbReference>
<dbReference type="GO" id="GO:0006281">
    <property type="term" value="P:DNA repair"/>
    <property type="evidence" value="ECO:0007669"/>
    <property type="project" value="UniProtKB-KW"/>
</dbReference>
<keyword evidence="3" id="KW-0547">Nucleotide-binding</keyword>
<dbReference type="GO" id="GO:0051539">
    <property type="term" value="F:4 iron, 4 sulfur cluster binding"/>
    <property type="evidence" value="ECO:0007669"/>
    <property type="project" value="UniProtKB-KW"/>
</dbReference>
<keyword evidence="15" id="KW-1185">Reference proteome</keyword>
<evidence type="ECO:0000256" key="1">
    <source>
        <dbReference type="ARBA" id="ARBA00022485"/>
    </source>
</evidence>
<evidence type="ECO:0000256" key="10">
    <source>
        <dbReference type="ARBA" id="ARBA00023125"/>
    </source>
</evidence>
<evidence type="ECO:0000256" key="9">
    <source>
        <dbReference type="ARBA" id="ARBA00023014"/>
    </source>
</evidence>
<dbReference type="GO" id="GO:0016818">
    <property type="term" value="F:hydrolase activity, acting on acid anhydrides, in phosphorus-containing anhydrides"/>
    <property type="evidence" value="ECO:0007669"/>
    <property type="project" value="InterPro"/>
</dbReference>
<evidence type="ECO:0000256" key="11">
    <source>
        <dbReference type="ARBA" id="ARBA00023204"/>
    </source>
</evidence>
<feature type="domain" description="Helicase ATP-binding" evidence="13">
    <location>
        <begin position="4"/>
        <end position="336"/>
    </location>
</feature>
<keyword evidence="9" id="KW-0411">Iron-sulfur</keyword>
<dbReference type="InterPro" id="IPR006554">
    <property type="entry name" value="Helicase-like_DEXD_c2"/>
</dbReference>
<evidence type="ECO:0000256" key="8">
    <source>
        <dbReference type="ARBA" id="ARBA00023004"/>
    </source>
</evidence>
<evidence type="ECO:0000256" key="5">
    <source>
        <dbReference type="ARBA" id="ARBA00022801"/>
    </source>
</evidence>
<keyword evidence="10" id="KW-0238">DNA-binding</keyword>
<gene>
    <name evidence="14" type="ORF">J8273_7033</name>
</gene>
<dbReference type="SUPFAM" id="SSF52540">
    <property type="entry name" value="P-loop containing nucleoside triphosphate hydrolases"/>
    <property type="match status" value="2"/>
</dbReference>
<keyword evidence="12" id="KW-0413">Isomerase</keyword>
<dbReference type="Pfam" id="PF13307">
    <property type="entry name" value="Helicase_C_2"/>
    <property type="match status" value="1"/>
</dbReference>
<dbReference type="GO" id="GO:0005524">
    <property type="term" value="F:ATP binding"/>
    <property type="evidence" value="ECO:0007669"/>
    <property type="project" value="UniProtKB-KW"/>
</dbReference>
<dbReference type="AlphaFoldDB" id="A0A8J6AT32"/>
<evidence type="ECO:0000256" key="7">
    <source>
        <dbReference type="ARBA" id="ARBA00022840"/>
    </source>
</evidence>
<protein>
    <submittedName>
        <fullName evidence="14">Regulator of telomere elongation helicase 1, RTEL1</fullName>
    </submittedName>
</protein>
<evidence type="ECO:0000256" key="6">
    <source>
        <dbReference type="ARBA" id="ARBA00022806"/>
    </source>
</evidence>
<dbReference type="GO" id="GO:0046872">
    <property type="term" value="F:metal ion binding"/>
    <property type="evidence" value="ECO:0007669"/>
    <property type="project" value="UniProtKB-KW"/>
</dbReference>
<dbReference type="PROSITE" id="PS00690">
    <property type="entry name" value="DEAH_ATP_HELICASE"/>
    <property type="match status" value="1"/>
</dbReference>
<dbReference type="PANTHER" id="PTHR11472:SF34">
    <property type="entry name" value="REGULATOR OF TELOMERE ELONGATION HELICASE 1"/>
    <property type="match status" value="1"/>
</dbReference>
<dbReference type="EMBL" id="JAHDYR010000062">
    <property type="protein sequence ID" value="KAG9390780.1"/>
    <property type="molecule type" value="Genomic_DNA"/>
</dbReference>
<dbReference type="InterPro" id="IPR010614">
    <property type="entry name" value="RAD3-like_helicase_DEAD"/>
</dbReference>
<proteinExistence type="predicted"/>
<name>A0A8J6AT32_9EUKA</name>
<dbReference type="PROSITE" id="PS51193">
    <property type="entry name" value="HELICASE_ATP_BIND_2"/>
    <property type="match status" value="1"/>
</dbReference>
<keyword evidence="8" id="KW-0408">Iron</keyword>
<keyword evidence="5" id="KW-0378">Hydrolase</keyword>
<dbReference type="CDD" id="cd18788">
    <property type="entry name" value="SF2_C_XPD"/>
    <property type="match status" value="1"/>
</dbReference>
<dbReference type="OrthoDB" id="19182at2759"/>
<dbReference type="SMART" id="SM00491">
    <property type="entry name" value="HELICc2"/>
    <property type="match status" value="1"/>
</dbReference>
<comment type="caution">
    <text evidence="14">The sequence shown here is derived from an EMBL/GenBank/DDBJ whole genome shotgun (WGS) entry which is preliminary data.</text>
</comment>
<keyword evidence="2" id="KW-0479">Metal-binding</keyword>
<keyword evidence="7" id="KW-0067">ATP-binding</keyword>
<accession>A0A8J6AT32</accession>
<dbReference type="PANTHER" id="PTHR11472">
    <property type="entry name" value="DNA REPAIR DEAD HELICASE RAD3/XP-D SUBFAMILY MEMBER"/>
    <property type="match status" value="1"/>
</dbReference>
<evidence type="ECO:0000259" key="13">
    <source>
        <dbReference type="PROSITE" id="PS51193"/>
    </source>
</evidence>
<evidence type="ECO:0000256" key="4">
    <source>
        <dbReference type="ARBA" id="ARBA00022763"/>
    </source>
</evidence>
<keyword evidence="4" id="KW-0227">DNA damage</keyword>
<evidence type="ECO:0000256" key="3">
    <source>
        <dbReference type="ARBA" id="ARBA00022741"/>
    </source>
</evidence>
<dbReference type="InterPro" id="IPR027417">
    <property type="entry name" value="P-loop_NTPase"/>
</dbReference>
<keyword evidence="6 14" id="KW-0347">Helicase</keyword>
<evidence type="ECO:0000313" key="15">
    <source>
        <dbReference type="Proteomes" id="UP000717585"/>
    </source>
</evidence>
<keyword evidence="11" id="KW-0234">DNA repair</keyword>
<dbReference type="GO" id="GO:0003677">
    <property type="term" value="F:DNA binding"/>
    <property type="evidence" value="ECO:0007669"/>
    <property type="project" value="UniProtKB-KW"/>
</dbReference>
<reference evidence="14" key="1">
    <citation type="submission" date="2021-05" db="EMBL/GenBank/DDBJ databases">
        <title>A free-living protist that lacks canonical eukaryotic 1 DNA replication and segregation systems.</title>
        <authorList>
            <person name="Salas-Leiva D.E."/>
            <person name="Tromer E.C."/>
            <person name="Curtis B.A."/>
            <person name="Jerlstrom-Hultqvist J."/>
            <person name="Kolisko M."/>
            <person name="Yi Z."/>
            <person name="Salas-Leiva J.S."/>
            <person name="Gallot-Lavallee L."/>
            <person name="Kops G.J.P.L."/>
            <person name="Archibald J.M."/>
            <person name="Simpson A.G.B."/>
            <person name="Roger A.J."/>
        </authorList>
    </citation>
    <scope>NUCLEOTIDE SEQUENCE</scope>
    <source>
        <strain evidence="14">BICM</strain>
    </source>
</reference>
<sequence length="969" mass="106241">MKVRGVTVNFPFKPYHVQIVYINKLIEGLNNRQNSLLESPTGTGKTLCLLTGTIGWQQAYFDAVEYIESFKGGDEPAPYQHQFGVQLDPRAPIIGLCDELKDAAANPRQFAAVHTAAGQRGEDLAQAFGRKAPMVVYASRTHSQLKQVMAELHKLRLKRPVSMGIMGSRAHLCINQKAKDAGNLDMTCRTMMVQRKCRFARDQNFDSEAESFLSEATGRTGLFDMEDLVSFGSRRGVCPLYISRKIVSRCPDVVFMPYNYLLTPAIRNNMKIPLKGAVVIVDEAHNIESVCMDSFSDEISTGLIGAAIDGFNQIVEKSIAETVAETKQADEFQPVHKSQAGPYGDADALFPAAFSQKVQVSLTAEEVQFWNDALEFLQQALAEYTKLPRQPDSSGREVPAAALFESLKMAMGPKMSLLPSPTDEGRGLVDSAAMKLETVAVQTDGMKAGWKHGLSATSAFFSRLCEIVETQAEGLYKIWVQPADDEGGREGKSKAKAGDVIKIWAMNPGFAIESLFKQGQIRSLVLTSGTLGPLPALDAELKVGFPVQLENDHVIPPQSLWAGVVCKGPGGIPLNSSFKNRADPGYLRALGGSVLAVVQAVAGGRGGGCLVFFPSHGSLGSTVKAWEMDGTFDAIQLVMPVFVEPRTQRELGTVLDLFTAETDNPKRPGAVLCAVCRGRISEGIDFADRRARAVMIVGIPFPAFKDPRVVLKRQYQDEAVRRAKAGGAGEVVVPGDDWYKLSGRKPVNQAIGRVIRHIKDFGAVIFLDERFAYRDNRESISAWVKRRLRVYPDSQSMTAEFNQWWHHIDMTAPPDASPAASNEEPAPLSEVVDVSRVGVFQPPPLAQIPAEPPAVNMRTVGRRPIRVGHAARRPAIRDKKGFMARLKSDLNTTEYSAFKEAAAAFWAAHRQHNEGVCNTRVVYEKRDGLLSVARTLLFRTDRQDLAEGVGLFLSGVDRVEYLKECEGIG</sequence>
<dbReference type="InterPro" id="IPR014013">
    <property type="entry name" value="Helic_SF1/SF2_ATP-bd_DinG/Rad3"/>
</dbReference>
<dbReference type="InterPro" id="IPR002464">
    <property type="entry name" value="DNA/RNA_helicase_DEAH_CS"/>
</dbReference>
<dbReference type="Proteomes" id="UP000717585">
    <property type="component" value="Unassembled WGS sequence"/>
</dbReference>
<keyword evidence="1" id="KW-0004">4Fe-4S</keyword>
<dbReference type="InterPro" id="IPR006555">
    <property type="entry name" value="ATP-dep_Helicase_C"/>
</dbReference>
<organism evidence="14 15">
    <name type="scientific">Carpediemonas membranifera</name>
    <dbReference type="NCBI Taxonomy" id="201153"/>
    <lineage>
        <taxon>Eukaryota</taxon>
        <taxon>Metamonada</taxon>
        <taxon>Carpediemonas-like organisms</taxon>
        <taxon>Carpediemonas</taxon>
    </lineage>
</organism>
<dbReference type="InterPro" id="IPR045028">
    <property type="entry name" value="DinG/Rad3-like"/>
</dbReference>
<dbReference type="Gene3D" id="3.40.50.300">
    <property type="entry name" value="P-loop containing nucleotide triphosphate hydrolases"/>
    <property type="match status" value="2"/>
</dbReference>